<feature type="domain" description="PNPLA" evidence="3">
    <location>
        <begin position="319"/>
        <end position="538"/>
    </location>
</feature>
<feature type="transmembrane region" description="Helical" evidence="2">
    <location>
        <begin position="191"/>
        <end position="210"/>
    </location>
</feature>
<comment type="caution">
    <text evidence="4">The sequence shown here is derived from an EMBL/GenBank/DDBJ whole genome shotgun (WGS) entry which is preliminary data.</text>
</comment>
<keyword evidence="2" id="KW-0472">Membrane</keyword>
<evidence type="ECO:0000259" key="3">
    <source>
        <dbReference type="Pfam" id="PF01734"/>
    </source>
</evidence>
<feature type="transmembrane region" description="Helical" evidence="2">
    <location>
        <begin position="79"/>
        <end position="96"/>
    </location>
</feature>
<keyword evidence="5" id="KW-1185">Reference proteome</keyword>
<dbReference type="Proteomes" id="UP000030149">
    <property type="component" value="Unassembled WGS sequence"/>
</dbReference>
<keyword evidence="1" id="KW-0443">Lipid metabolism</keyword>
<name>A0A0A2MS61_9FLAO</name>
<keyword evidence="2" id="KW-1133">Transmembrane helix</keyword>
<accession>A0A0A2MS61</accession>
<dbReference type="EMBL" id="JRLZ01000010">
    <property type="protein sequence ID" value="KGO95517.1"/>
    <property type="molecule type" value="Genomic_DNA"/>
</dbReference>
<dbReference type="eggNOG" id="COG1752">
    <property type="taxonomic scope" value="Bacteria"/>
</dbReference>
<dbReference type="SUPFAM" id="SSF52151">
    <property type="entry name" value="FabD/lysophospholipase-like"/>
    <property type="match status" value="1"/>
</dbReference>
<evidence type="ECO:0000256" key="1">
    <source>
        <dbReference type="ARBA" id="ARBA00023098"/>
    </source>
</evidence>
<dbReference type="PATRIC" id="fig|1107311.5.peg.931"/>
<feature type="transmembrane region" description="Helical" evidence="2">
    <location>
        <begin position="248"/>
        <end position="266"/>
    </location>
</feature>
<dbReference type="STRING" id="1107311.Q767_12010"/>
<reference evidence="4 5" key="2">
    <citation type="journal article" date="2015" name="Stand. Genomic Sci.">
        <title>High quality draft genomic sequence of Flavobacterium enshiense DK69(T) and comparison among Flavobacterium genomes.</title>
        <authorList>
            <person name="Zeng Z."/>
            <person name="Chen C."/>
            <person name="Du H."/>
            <person name="Wang G."/>
            <person name="Li M."/>
        </authorList>
    </citation>
    <scope>NUCLEOTIDE SEQUENCE [LARGE SCALE GENOMIC DNA]</scope>
    <source>
        <strain evidence="4 5">DK69</strain>
    </source>
</reference>
<proteinExistence type="predicted"/>
<evidence type="ECO:0000313" key="5">
    <source>
        <dbReference type="Proteomes" id="UP000030149"/>
    </source>
</evidence>
<evidence type="ECO:0000256" key="2">
    <source>
        <dbReference type="SAM" id="Phobius"/>
    </source>
</evidence>
<feature type="transmembrane region" description="Helical" evidence="2">
    <location>
        <begin position="6"/>
        <end position="26"/>
    </location>
</feature>
<keyword evidence="2" id="KW-0812">Transmembrane</keyword>
<reference evidence="5" key="1">
    <citation type="submission" date="2013-09" db="EMBL/GenBank/DDBJ databases">
        <authorList>
            <person name="Zeng Z."/>
            <person name="Chen C."/>
        </authorList>
    </citation>
    <scope>NUCLEOTIDE SEQUENCE [LARGE SCALE GENOMIC DNA]</scope>
    <source>
        <strain evidence="5">DK69</strain>
    </source>
</reference>
<protein>
    <recommendedName>
        <fullName evidence="3">PNPLA domain-containing protein</fullName>
    </recommendedName>
</protein>
<evidence type="ECO:0000313" key="4">
    <source>
        <dbReference type="EMBL" id="KGO95517.1"/>
    </source>
</evidence>
<dbReference type="InterPro" id="IPR002641">
    <property type="entry name" value="PNPLA_dom"/>
</dbReference>
<gene>
    <name evidence="4" type="ORF">Q767_12010</name>
</gene>
<dbReference type="Pfam" id="PF01734">
    <property type="entry name" value="Patatin"/>
    <property type="match status" value="1"/>
</dbReference>
<feature type="transmembrane region" description="Helical" evidence="2">
    <location>
        <begin position="148"/>
        <end position="170"/>
    </location>
</feature>
<feature type="transmembrane region" description="Helical" evidence="2">
    <location>
        <begin position="108"/>
        <end position="128"/>
    </location>
</feature>
<dbReference type="InterPro" id="IPR016035">
    <property type="entry name" value="Acyl_Trfase/lysoPLipase"/>
</dbReference>
<sequence length="692" mass="78827">MQAVENGGPFVWSTISVLLWSLFAWFSSRLVADCYTRKNGKYISPSVLLHAPRLIGYNVFVGLQLATLNLPTVYFSGKSTFTFFLLFIAHNAYYFLLDKTVESREKKLKITSLIIAVLYVVFIAYAFLFSDGDLKDGFLRFGDYKQHVWIWCIMSMVYFTLQILFICFVVERRKRLENKKISEKDSKWWKTVYNLCAIVTFFIYLLIITFPKFADWCGPLTCLLLALGIWIGIICLVKYYSLKWKVRFGIPFLIVAVVIGLFGNPYKVELLEAPRDNLYNERPNIKTYLTEWATNKSRYDMINQSDSLKPYPVYLVLADGGASKSGYWVASVLSMLEESDSEKRDKFSDHLLSLAGASGGSVGNAAFYSLLKKDKNVNFSLETDNFFEGDFLSYTLAHYLGSDLFKHLFPFLRTNDRAAALEESMEKLSESELINNTFKDTINSIFDNKAKLPLLFINTTSLQTGTPGVISNIKINKDFTNRMDVLQQLDSIPCTCEGKIGKSMKLSTAVVLGSRFPYLSPAGEINGKYFVDGGYFDNSGGGITLELLEYIDKFIKENKDDSLAILLKKMQFKVIYISNGENSKQETKRLHPLINDLAAPLLTVVGINGQQTNNSNQKLEKFINNWPRSAKQRPFHTLNLPMDSPKSKRCLTGRDDCAPYPMNWVISDYNLNRIKLNLNCINPDSVLIYHNK</sequence>
<dbReference type="AlphaFoldDB" id="A0A0A2MS61"/>
<dbReference type="GO" id="GO:0006629">
    <property type="term" value="P:lipid metabolic process"/>
    <property type="evidence" value="ECO:0007669"/>
    <property type="project" value="UniProtKB-KW"/>
</dbReference>
<organism evidence="4 5">
    <name type="scientific">Flavobacterium enshiense DK69</name>
    <dbReference type="NCBI Taxonomy" id="1107311"/>
    <lineage>
        <taxon>Bacteria</taxon>
        <taxon>Pseudomonadati</taxon>
        <taxon>Bacteroidota</taxon>
        <taxon>Flavobacteriia</taxon>
        <taxon>Flavobacteriales</taxon>
        <taxon>Flavobacteriaceae</taxon>
        <taxon>Flavobacterium</taxon>
    </lineage>
</organism>
<feature type="transmembrane region" description="Helical" evidence="2">
    <location>
        <begin position="216"/>
        <end position="236"/>
    </location>
</feature>
<dbReference type="Gene3D" id="3.40.1090.10">
    <property type="entry name" value="Cytosolic phospholipase A2 catalytic domain"/>
    <property type="match status" value="1"/>
</dbReference>
<feature type="transmembrane region" description="Helical" evidence="2">
    <location>
        <begin position="47"/>
        <end position="67"/>
    </location>
</feature>